<sequence>MSAEKMTRDDKVKNLECLFTWDVDKDDINDLKGIPEKLLDRVKYCPRRYHATYFNILAFVSHLQGRNHTALEYLAKSEAVLKEEKQDEADFLVTYSSFAWLHHYLGNMKYMETYLGKVKRVGEGGETAVEAEKGWSFLRMGAKLYPRAKESFQKALEAKPDSVSYNVGYAIVLYRLEELVRKDVNNMPKDSPAARQLQRALNLDPTDAEVMVLLALKLQGFDSSKCRELISKALTVCPDVPHVTRNAGRYFRRDSSIVEALKILEEAVKRAPNSSFLYHQMGQCHWQEVVTMKKSGKWRADSAQVKAAITESIRNFIKTIELKPSNTYAWVHLAIAYAENRQLEDAKAIFTKLLSDDSLSDTERQHCHNKYGSFLRHQMKSNTQAVDQFKMAYRIRIDSRDRQEA</sequence>
<name>A0AAV6FJ16_9TELE</name>
<dbReference type="Proteomes" id="UP000823561">
    <property type="component" value="Chromosome 22"/>
</dbReference>
<dbReference type="PANTHER" id="PTHR10271">
    <property type="entry name" value="INTERFERON-INDUCED PROTEIN WITH TETRATRICOPEPTIDE REPEATS"/>
    <property type="match status" value="1"/>
</dbReference>
<dbReference type="PANTHER" id="PTHR10271:SF29">
    <property type="entry name" value="INTERFERON-INDUCED PROTEIN WITH TETRATRICOPEPTIDE REPEATS-RELATED"/>
    <property type="match status" value="1"/>
</dbReference>
<dbReference type="Gene3D" id="1.25.40.10">
    <property type="entry name" value="Tetratricopeptide repeat domain"/>
    <property type="match status" value="3"/>
</dbReference>
<dbReference type="AlphaFoldDB" id="A0AAV6FJ16"/>
<comment type="caution">
    <text evidence="4">The sequence shown here is derived from an EMBL/GenBank/DDBJ whole genome shotgun (WGS) entry which is preliminary data.</text>
</comment>
<proteinExistence type="inferred from homology"/>
<dbReference type="InterPro" id="IPR019734">
    <property type="entry name" value="TPR_rpt"/>
</dbReference>
<dbReference type="SUPFAM" id="SSF48452">
    <property type="entry name" value="TPR-like"/>
    <property type="match status" value="2"/>
</dbReference>
<dbReference type="GO" id="GO:0005829">
    <property type="term" value="C:cytosol"/>
    <property type="evidence" value="ECO:0007669"/>
    <property type="project" value="TreeGrafter"/>
</dbReference>
<evidence type="ECO:0000256" key="1">
    <source>
        <dbReference type="ARBA" id="ARBA00022737"/>
    </source>
</evidence>
<organism evidence="4 5">
    <name type="scientific">Alosa alosa</name>
    <name type="common">allis shad</name>
    <dbReference type="NCBI Taxonomy" id="278164"/>
    <lineage>
        <taxon>Eukaryota</taxon>
        <taxon>Metazoa</taxon>
        <taxon>Chordata</taxon>
        <taxon>Craniata</taxon>
        <taxon>Vertebrata</taxon>
        <taxon>Euteleostomi</taxon>
        <taxon>Actinopterygii</taxon>
        <taxon>Neopterygii</taxon>
        <taxon>Teleostei</taxon>
        <taxon>Clupei</taxon>
        <taxon>Clupeiformes</taxon>
        <taxon>Clupeoidei</taxon>
        <taxon>Clupeidae</taxon>
        <taxon>Alosa</taxon>
    </lineage>
</organism>
<accession>A0AAV6FJ16</accession>
<reference evidence="4" key="1">
    <citation type="submission" date="2020-10" db="EMBL/GenBank/DDBJ databases">
        <title>Chromosome-scale genome assembly of the Allis shad, Alosa alosa.</title>
        <authorList>
            <person name="Margot Z."/>
            <person name="Christophe K."/>
            <person name="Cabau C."/>
            <person name="Louis A."/>
            <person name="Berthelot C."/>
            <person name="Parey E."/>
            <person name="Roest Crollius H."/>
            <person name="Montfort J."/>
            <person name="Robinson-Rechavi M."/>
            <person name="Bucao C."/>
            <person name="Bouchez O."/>
            <person name="Gislard M."/>
            <person name="Lluch J."/>
            <person name="Milhes M."/>
            <person name="Lampietro C."/>
            <person name="Lopez Roques C."/>
            <person name="Donnadieu C."/>
            <person name="Braasch I."/>
            <person name="Desvignes T."/>
            <person name="Postlethwait J."/>
            <person name="Bobe J."/>
            <person name="Guiguen Y."/>
        </authorList>
    </citation>
    <scope>NUCLEOTIDE SEQUENCE</scope>
    <source>
        <strain evidence="4">M-15738</strain>
        <tissue evidence="4">Blood</tissue>
    </source>
</reference>
<evidence type="ECO:0000313" key="5">
    <source>
        <dbReference type="Proteomes" id="UP000823561"/>
    </source>
</evidence>
<dbReference type="GO" id="GO:0051607">
    <property type="term" value="P:defense response to virus"/>
    <property type="evidence" value="ECO:0007669"/>
    <property type="project" value="TreeGrafter"/>
</dbReference>
<keyword evidence="1" id="KW-0677">Repeat</keyword>
<evidence type="ECO:0000256" key="2">
    <source>
        <dbReference type="ARBA" id="ARBA00022803"/>
    </source>
</evidence>
<comment type="similarity">
    <text evidence="3">Belongs to the IFIT family.</text>
</comment>
<dbReference type="EMBL" id="JADWDJ010000022">
    <property type="protein sequence ID" value="KAG5262848.1"/>
    <property type="molecule type" value="Genomic_DNA"/>
</dbReference>
<keyword evidence="5" id="KW-1185">Reference proteome</keyword>
<evidence type="ECO:0000256" key="3">
    <source>
        <dbReference type="ARBA" id="ARBA00038336"/>
    </source>
</evidence>
<protein>
    <submittedName>
        <fullName evidence="4">Uncharacterized protein</fullName>
    </submittedName>
</protein>
<keyword evidence="2" id="KW-0802">TPR repeat</keyword>
<evidence type="ECO:0000313" key="4">
    <source>
        <dbReference type="EMBL" id="KAG5262848.1"/>
    </source>
</evidence>
<dbReference type="Pfam" id="PF13174">
    <property type="entry name" value="TPR_6"/>
    <property type="match status" value="1"/>
</dbReference>
<gene>
    <name evidence="4" type="ORF">AALO_G00279560</name>
</gene>
<dbReference type="FunFam" id="1.25.40.10:FF:000032">
    <property type="entry name" value="Interferon-induced protein with tetratricopeptide repeats 5"/>
    <property type="match status" value="1"/>
</dbReference>
<dbReference type="InterPro" id="IPR011990">
    <property type="entry name" value="TPR-like_helical_dom_sf"/>
</dbReference>